<proteinExistence type="inferred from homology"/>
<evidence type="ECO:0000256" key="4">
    <source>
        <dbReference type="ARBA" id="ARBA00022723"/>
    </source>
</evidence>
<keyword evidence="3 8" id="KW-0540">Nuclease</keyword>
<keyword evidence="5 8" id="KW-0378">Hydrolase</keyword>
<evidence type="ECO:0000313" key="11">
    <source>
        <dbReference type="Proteomes" id="UP001626593"/>
    </source>
</evidence>
<dbReference type="InterPro" id="IPR050556">
    <property type="entry name" value="Type_II_TA_system_RNase"/>
</dbReference>
<dbReference type="InterPro" id="IPR029060">
    <property type="entry name" value="PIN-like_dom_sf"/>
</dbReference>
<keyword evidence="6 8" id="KW-0460">Magnesium</keyword>
<organism evidence="10 11">
    <name type="scientific">Aromatoleum evansii</name>
    <name type="common">Azoarcus evansii</name>
    <dbReference type="NCBI Taxonomy" id="59406"/>
    <lineage>
        <taxon>Bacteria</taxon>
        <taxon>Pseudomonadati</taxon>
        <taxon>Pseudomonadota</taxon>
        <taxon>Betaproteobacteria</taxon>
        <taxon>Rhodocyclales</taxon>
        <taxon>Rhodocyclaceae</taxon>
        <taxon>Aromatoleum</taxon>
    </lineage>
</organism>
<dbReference type="Proteomes" id="UP001626593">
    <property type="component" value="Chromosome"/>
</dbReference>
<dbReference type="PANTHER" id="PTHR33653:SF1">
    <property type="entry name" value="RIBONUCLEASE VAPC2"/>
    <property type="match status" value="1"/>
</dbReference>
<evidence type="ECO:0000256" key="7">
    <source>
        <dbReference type="ARBA" id="ARBA00038093"/>
    </source>
</evidence>
<dbReference type="InterPro" id="IPR022907">
    <property type="entry name" value="VapC_family"/>
</dbReference>
<keyword evidence="8" id="KW-0800">Toxin</keyword>
<feature type="domain" description="PIN" evidence="9">
    <location>
        <begin position="1"/>
        <end position="121"/>
    </location>
</feature>
<dbReference type="SUPFAM" id="SSF88723">
    <property type="entry name" value="PIN domain-like"/>
    <property type="match status" value="1"/>
</dbReference>
<keyword evidence="4 8" id="KW-0479">Metal-binding</keyword>
<evidence type="ECO:0000256" key="3">
    <source>
        <dbReference type="ARBA" id="ARBA00022722"/>
    </source>
</evidence>
<protein>
    <recommendedName>
        <fullName evidence="8">Ribonuclease VapC</fullName>
        <shortName evidence="8">RNase VapC</shortName>
        <ecNumber evidence="8">3.1.-.-</ecNumber>
    </recommendedName>
    <alternativeName>
        <fullName evidence="8">Toxin VapC</fullName>
    </alternativeName>
</protein>
<comment type="function">
    <text evidence="8">Toxic component of a toxin-antitoxin (TA) system. An RNase.</text>
</comment>
<dbReference type="Gene3D" id="3.40.50.1010">
    <property type="entry name" value="5'-nuclease"/>
    <property type="match status" value="1"/>
</dbReference>
<dbReference type="EMBL" id="CP141259">
    <property type="protein sequence ID" value="WRL45442.1"/>
    <property type="molecule type" value="Genomic_DNA"/>
</dbReference>
<evidence type="ECO:0000259" key="9">
    <source>
        <dbReference type="Pfam" id="PF01850"/>
    </source>
</evidence>
<reference evidence="10 11" key="1">
    <citation type="submission" date="2023-12" db="EMBL/GenBank/DDBJ databases">
        <title>A. evansii MAY27, complete genome.</title>
        <authorList>
            <person name="Wang Y."/>
        </authorList>
    </citation>
    <scope>NUCLEOTIDE SEQUENCE [LARGE SCALE GENOMIC DNA]</scope>
    <source>
        <strain evidence="10 11">MAY27</strain>
    </source>
</reference>
<keyword evidence="11" id="KW-1185">Reference proteome</keyword>
<keyword evidence="2 8" id="KW-1277">Toxin-antitoxin system</keyword>
<feature type="binding site" evidence="8">
    <location>
        <position position="3"/>
    </location>
    <ligand>
        <name>Mg(2+)</name>
        <dbReference type="ChEBI" id="CHEBI:18420"/>
    </ligand>
</feature>
<dbReference type="PANTHER" id="PTHR33653">
    <property type="entry name" value="RIBONUCLEASE VAPC2"/>
    <property type="match status" value="1"/>
</dbReference>
<sequence>MLDTNSCIYLINHRPAHVRARFEAHAIGDIGVSAITAAELAYGVAKSGSARNRSALETFLLPLEIAPFDDHAIWHYAELRTELERRGAPIGALDTQIAAHALTLGCILVTNNSREFARVDGLHLENWVEPNLMEPAATYLNAR</sequence>
<evidence type="ECO:0000313" key="10">
    <source>
        <dbReference type="EMBL" id="WRL45442.1"/>
    </source>
</evidence>
<dbReference type="Pfam" id="PF01850">
    <property type="entry name" value="PIN"/>
    <property type="match status" value="1"/>
</dbReference>
<comment type="similarity">
    <text evidence="7 8">Belongs to the PINc/VapC protein family.</text>
</comment>
<evidence type="ECO:0000256" key="8">
    <source>
        <dbReference type="HAMAP-Rule" id="MF_00265"/>
    </source>
</evidence>
<evidence type="ECO:0000256" key="6">
    <source>
        <dbReference type="ARBA" id="ARBA00022842"/>
    </source>
</evidence>
<evidence type="ECO:0000256" key="5">
    <source>
        <dbReference type="ARBA" id="ARBA00022801"/>
    </source>
</evidence>
<dbReference type="CDD" id="cd09881">
    <property type="entry name" value="PIN_VapC4-5_FitB-like"/>
    <property type="match status" value="1"/>
</dbReference>
<evidence type="ECO:0000256" key="2">
    <source>
        <dbReference type="ARBA" id="ARBA00022649"/>
    </source>
</evidence>
<gene>
    <name evidence="8" type="primary">vapC</name>
    <name evidence="10" type="ORF">U5817_19865</name>
</gene>
<comment type="cofactor">
    <cofactor evidence="1 8">
        <name>Mg(2+)</name>
        <dbReference type="ChEBI" id="CHEBI:18420"/>
    </cofactor>
</comment>
<dbReference type="InterPro" id="IPR002716">
    <property type="entry name" value="PIN_dom"/>
</dbReference>
<accession>A0ABZ1ALN2</accession>
<feature type="binding site" evidence="8">
    <location>
        <position position="94"/>
    </location>
    <ligand>
        <name>Mg(2+)</name>
        <dbReference type="ChEBI" id="CHEBI:18420"/>
    </ligand>
</feature>
<dbReference type="HAMAP" id="MF_00265">
    <property type="entry name" value="VapC_Nob1"/>
    <property type="match status" value="1"/>
</dbReference>
<name>A0ABZ1ALN2_AROEV</name>
<dbReference type="EC" id="3.1.-.-" evidence="8"/>
<evidence type="ECO:0000256" key="1">
    <source>
        <dbReference type="ARBA" id="ARBA00001946"/>
    </source>
</evidence>